<dbReference type="PANTHER" id="PTHR35790:SF4">
    <property type="entry name" value="HTH-TYPE TRANSCRIPTIONAL REGULATOR PCHR"/>
    <property type="match status" value="1"/>
</dbReference>
<keyword evidence="1" id="KW-0805">Transcription regulation</keyword>
<dbReference type="InterPro" id="IPR000835">
    <property type="entry name" value="HTH_MarR-typ"/>
</dbReference>
<evidence type="ECO:0000256" key="2">
    <source>
        <dbReference type="ARBA" id="ARBA00023125"/>
    </source>
</evidence>
<evidence type="ECO:0000256" key="1">
    <source>
        <dbReference type="ARBA" id="ARBA00023015"/>
    </source>
</evidence>
<dbReference type="InterPro" id="IPR055166">
    <property type="entry name" value="Transc_reg_Sar_Rot_HTH"/>
</dbReference>
<dbReference type="Proteomes" id="UP000181969">
    <property type="component" value="Unassembled WGS sequence"/>
</dbReference>
<dbReference type="Pfam" id="PF22381">
    <property type="entry name" value="Staph_reg_Sar_Rot"/>
    <property type="match status" value="1"/>
</dbReference>
<keyword evidence="2 5" id="KW-0238">DNA-binding</keyword>
<reference evidence="5 6" key="1">
    <citation type="submission" date="2016-10" db="EMBL/GenBank/DDBJ databases">
        <authorList>
            <person name="de Groot N.N."/>
        </authorList>
    </citation>
    <scope>NUCLEOTIDE SEQUENCE [LARGE SCALE GENOMIC DNA]</scope>
    <source>
        <strain evidence="5 6">M79</strain>
    </source>
</reference>
<dbReference type="SUPFAM" id="SSF46785">
    <property type="entry name" value="Winged helix' DNA-binding domain"/>
    <property type="match status" value="1"/>
</dbReference>
<dbReference type="GO" id="GO:0003677">
    <property type="term" value="F:DNA binding"/>
    <property type="evidence" value="ECO:0007669"/>
    <property type="project" value="UniProtKB-KW"/>
</dbReference>
<sequence length="147" mass="16862">MHTNLENQIDQFLSQVMQFAENKHEILLGKCQSDIKLTSTQEHLLMLLNGEPTTNARMAETLLVSPAAITKALKKLQDLELISPTKSKTDERVVLWNLTEKALPIAREHAAHHEATLDSYQQLTQKYTEDEQKVIQDFLHQLAEKFK</sequence>
<dbReference type="PROSITE" id="PS50995">
    <property type="entry name" value="HTH_MARR_2"/>
    <property type="match status" value="1"/>
</dbReference>
<keyword evidence="3" id="KW-0804">Transcription</keyword>
<proteinExistence type="predicted"/>
<evidence type="ECO:0000256" key="3">
    <source>
        <dbReference type="ARBA" id="ARBA00023163"/>
    </source>
</evidence>
<gene>
    <name evidence="5" type="ORF">SAMN05216438_10399</name>
</gene>
<accession>A0A1I4G6S2</accession>
<dbReference type="RefSeq" id="WP_074750758.1">
    <property type="nucleotide sequence ID" value="NZ_FOTJ01000003.1"/>
</dbReference>
<dbReference type="InterPro" id="IPR047894">
    <property type="entry name" value="AdcR-like"/>
</dbReference>
<dbReference type="SMART" id="SM00347">
    <property type="entry name" value="HTH_MARR"/>
    <property type="match status" value="1"/>
</dbReference>
<dbReference type="InterPro" id="IPR052067">
    <property type="entry name" value="Metal_resp_HTH_trans_reg"/>
</dbReference>
<dbReference type="Gene3D" id="6.10.140.1680">
    <property type="match status" value="1"/>
</dbReference>
<dbReference type="NCBIfam" id="NF038251">
    <property type="entry name" value="AdcR_fam_Zn_TF"/>
    <property type="match status" value="1"/>
</dbReference>
<feature type="domain" description="HTH marR-type" evidence="4">
    <location>
        <begin position="6"/>
        <end position="144"/>
    </location>
</feature>
<dbReference type="OrthoDB" id="2319602at2"/>
<dbReference type="AlphaFoldDB" id="A0A1I4G6S2"/>
<organism evidence="5 6">
    <name type="scientific">Lactococcus garvieae</name>
    <dbReference type="NCBI Taxonomy" id="1363"/>
    <lineage>
        <taxon>Bacteria</taxon>
        <taxon>Bacillati</taxon>
        <taxon>Bacillota</taxon>
        <taxon>Bacilli</taxon>
        <taxon>Lactobacillales</taxon>
        <taxon>Streptococcaceae</taxon>
        <taxon>Lactococcus</taxon>
    </lineage>
</organism>
<evidence type="ECO:0000259" key="4">
    <source>
        <dbReference type="PROSITE" id="PS50995"/>
    </source>
</evidence>
<dbReference type="GO" id="GO:0003700">
    <property type="term" value="F:DNA-binding transcription factor activity"/>
    <property type="evidence" value="ECO:0007669"/>
    <property type="project" value="InterPro"/>
</dbReference>
<dbReference type="EMBL" id="FOTJ01000003">
    <property type="protein sequence ID" value="SFL25704.1"/>
    <property type="molecule type" value="Genomic_DNA"/>
</dbReference>
<dbReference type="InterPro" id="IPR036388">
    <property type="entry name" value="WH-like_DNA-bd_sf"/>
</dbReference>
<dbReference type="Gene3D" id="1.10.10.10">
    <property type="entry name" value="Winged helix-like DNA-binding domain superfamily/Winged helix DNA-binding domain"/>
    <property type="match status" value="1"/>
</dbReference>
<dbReference type="PANTHER" id="PTHR35790">
    <property type="entry name" value="HTH-TYPE TRANSCRIPTIONAL REGULATOR PCHR"/>
    <property type="match status" value="1"/>
</dbReference>
<dbReference type="InterPro" id="IPR036390">
    <property type="entry name" value="WH_DNA-bd_sf"/>
</dbReference>
<dbReference type="Gene3D" id="6.10.250.2360">
    <property type="match status" value="1"/>
</dbReference>
<evidence type="ECO:0000313" key="5">
    <source>
        <dbReference type="EMBL" id="SFL25704.1"/>
    </source>
</evidence>
<protein>
    <submittedName>
        <fullName evidence="5">DNA-binding transcriptional regulator, MarR family</fullName>
    </submittedName>
</protein>
<evidence type="ECO:0000313" key="6">
    <source>
        <dbReference type="Proteomes" id="UP000181969"/>
    </source>
</evidence>
<name>A0A1I4G6S2_9LACT</name>
<dbReference type="GO" id="GO:0008270">
    <property type="term" value="F:zinc ion binding"/>
    <property type="evidence" value="ECO:0007669"/>
    <property type="project" value="InterPro"/>
</dbReference>